<dbReference type="Proteomes" id="UP000816034">
    <property type="component" value="Unassembled WGS sequence"/>
</dbReference>
<dbReference type="Pfam" id="PF12656">
    <property type="entry name" value="G-patch_2"/>
    <property type="match status" value="1"/>
</dbReference>
<comment type="subcellular location">
    <subcellularLocation>
        <location evidence="1">Nucleus</location>
    </subcellularLocation>
</comment>
<feature type="domain" description="G-patch" evidence="4">
    <location>
        <begin position="87"/>
        <end position="132"/>
    </location>
</feature>
<gene>
    <name evidence="5" type="ORF">C9374_003047</name>
</gene>
<dbReference type="InterPro" id="IPR000467">
    <property type="entry name" value="G_patch_dom"/>
</dbReference>
<evidence type="ECO:0000313" key="5">
    <source>
        <dbReference type="EMBL" id="KAG2385898.1"/>
    </source>
</evidence>
<feature type="region of interest" description="Disordered" evidence="3">
    <location>
        <begin position="1"/>
        <end position="48"/>
    </location>
</feature>
<evidence type="ECO:0000256" key="2">
    <source>
        <dbReference type="ARBA" id="ARBA00023242"/>
    </source>
</evidence>
<dbReference type="GO" id="GO:0003676">
    <property type="term" value="F:nucleic acid binding"/>
    <property type="evidence" value="ECO:0007669"/>
    <property type="project" value="InterPro"/>
</dbReference>
<proteinExistence type="predicted"/>
<dbReference type="RefSeq" id="XP_044549891.1">
    <property type="nucleotide sequence ID" value="XM_044692532.1"/>
</dbReference>
<dbReference type="GO" id="GO:0005681">
    <property type="term" value="C:spliceosomal complex"/>
    <property type="evidence" value="ECO:0007669"/>
    <property type="project" value="TreeGrafter"/>
</dbReference>
<dbReference type="Pfam" id="PF25088">
    <property type="entry name" value="GPKOW_C"/>
    <property type="match status" value="1"/>
</dbReference>
<evidence type="ECO:0000259" key="4">
    <source>
        <dbReference type="PROSITE" id="PS50174"/>
    </source>
</evidence>
<organism evidence="5 6">
    <name type="scientific">Naegleria lovaniensis</name>
    <name type="common">Amoeba</name>
    <dbReference type="NCBI Taxonomy" id="51637"/>
    <lineage>
        <taxon>Eukaryota</taxon>
        <taxon>Discoba</taxon>
        <taxon>Heterolobosea</taxon>
        <taxon>Tetramitia</taxon>
        <taxon>Eutetramitia</taxon>
        <taxon>Vahlkampfiidae</taxon>
        <taxon>Naegleria</taxon>
    </lineage>
</organism>
<accession>A0AA88KKL6</accession>
<dbReference type="PROSITE" id="PS50174">
    <property type="entry name" value="G_PATCH"/>
    <property type="match status" value="1"/>
</dbReference>
<comment type="caution">
    <text evidence="5">The sequence shown here is derived from an EMBL/GenBank/DDBJ whole genome shotgun (WGS) entry which is preliminary data.</text>
</comment>
<keyword evidence="2" id="KW-0539">Nucleus</keyword>
<evidence type="ECO:0000256" key="1">
    <source>
        <dbReference type="ARBA" id="ARBA00004123"/>
    </source>
</evidence>
<dbReference type="PANTHER" id="PTHR15818">
    <property type="entry name" value="G PATCH AND KOW-CONTAINING"/>
    <property type="match status" value="1"/>
</dbReference>
<dbReference type="Gene3D" id="2.30.30.140">
    <property type="match status" value="1"/>
</dbReference>
<feature type="compositionally biased region" description="Basic and acidic residues" evidence="3">
    <location>
        <begin position="22"/>
        <end position="48"/>
    </location>
</feature>
<evidence type="ECO:0000313" key="6">
    <source>
        <dbReference type="Proteomes" id="UP000816034"/>
    </source>
</evidence>
<keyword evidence="6" id="KW-1185">Reference proteome</keyword>
<dbReference type="AlphaFoldDB" id="A0AA88KKL6"/>
<reference evidence="5 6" key="1">
    <citation type="journal article" date="2018" name="BMC Genomics">
        <title>The genome of Naegleria lovaniensis, the basis for a comparative approach to unravel pathogenicity factors of the human pathogenic amoeba N. fowleri.</title>
        <authorList>
            <person name="Liechti N."/>
            <person name="Schurch N."/>
            <person name="Bruggmann R."/>
            <person name="Wittwer M."/>
        </authorList>
    </citation>
    <scope>NUCLEOTIDE SEQUENCE [LARGE SCALE GENOMIC DNA]</scope>
    <source>
        <strain evidence="5 6">ATCC 30569</strain>
    </source>
</reference>
<feature type="compositionally biased region" description="Polar residues" evidence="3">
    <location>
        <begin position="1"/>
        <end position="19"/>
    </location>
</feature>
<evidence type="ECO:0000256" key="3">
    <source>
        <dbReference type="SAM" id="MobiDB-lite"/>
    </source>
</evidence>
<dbReference type="PANTHER" id="PTHR15818:SF2">
    <property type="entry name" value="G-PATCH DOMAIN AND KOW MOTIFS-CONTAINING PROTEIN"/>
    <property type="match status" value="1"/>
</dbReference>
<dbReference type="SMART" id="SM00443">
    <property type="entry name" value="G_patch"/>
    <property type="match status" value="1"/>
</dbReference>
<dbReference type="InterPro" id="IPR045166">
    <property type="entry name" value="Spp2-like"/>
</dbReference>
<dbReference type="GeneID" id="68095502"/>
<dbReference type="GO" id="GO:0000398">
    <property type="term" value="P:mRNA splicing, via spliceosome"/>
    <property type="evidence" value="ECO:0007669"/>
    <property type="project" value="InterPro"/>
</dbReference>
<sequence length="305" mass="34894">MSSKKLSFKVQSSERNTNVGDLDGKTIIFEEHQKESSTDERSDLKRKHDDIIPCKGNYFQSMKHAKRDNHDEKMLRDKEEFIPKKPVSGFGVAMLKGMGWQEGKPFGRTNKIVEPIEAQPRPPLAGLGSNLYQHLELDPKNKKLKEKLEQQDTKKQAAETTTRSIALSSKSLSIGEMKNQQAAQTSQSQQPKKPITWLLPNIYVRYINEGKYYLQKGVILDIPTEYECTLKLDSGVILEHVYEHSLETVIPKHKGTLCMVVQGKDKGFVGEMISKDREKETCQLKSQDDDIVQVSFDHCCEYREF</sequence>
<dbReference type="EMBL" id="PYSW02000017">
    <property type="protein sequence ID" value="KAG2385898.1"/>
    <property type="molecule type" value="Genomic_DNA"/>
</dbReference>
<protein>
    <recommendedName>
        <fullName evidence="4">G-patch domain-containing protein</fullName>
    </recommendedName>
</protein>
<dbReference type="InterPro" id="IPR026822">
    <property type="entry name" value="Spp2/MOS2_G-patch"/>
</dbReference>
<name>A0AA88KKL6_NAELO</name>